<reference evidence="2 3" key="1">
    <citation type="submission" date="2024-05" db="EMBL/GenBank/DDBJ databases">
        <title>A draft genome resource for the thread blight pathogen Marasmius tenuissimus strain MS-2.</title>
        <authorList>
            <person name="Yulfo-Soto G.E."/>
            <person name="Baruah I.K."/>
            <person name="Amoako-Attah I."/>
            <person name="Bukari Y."/>
            <person name="Meinhardt L.W."/>
            <person name="Bailey B.A."/>
            <person name="Cohen S.P."/>
        </authorList>
    </citation>
    <scope>NUCLEOTIDE SEQUENCE [LARGE SCALE GENOMIC DNA]</scope>
    <source>
        <strain evidence="2 3">MS-2</strain>
    </source>
</reference>
<organism evidence="2 3">
    <name type="scientific">Marasmius tenuissimus</name>
    <dbReference type="NCBI Taxonomy" id="585030"/>
    <lineage>
        <taxon>Eukaryota</taxon>
        <taxon>Fungi</taxon>
        <taxon>Dikarya</taxon>
        <taxon>Basidiomycota</taxon>
        <taxon>Agaricomycotina</taxon>
        <taxon>Agaricomycetes</taxon>
        <taxon>Agaricomycetidae</taxon>
        <taxon>Agaricales</taxon>
        <taxon>Marasmiineae</taxon>
        <taxon>Marasmiaceae</taxon>
        <taxon>Marasmius</taxon>
    </lineage>
</organism>
<dbReference type="Pfam" id="PF22041">
    <property type="entry name" value="GST_C_7"/>
    <property type="match status" value="1"/>
</dbReference>
<name>A0ABR2ZWF7_9AGAR</name>
<evidence type="ECO:0000313" key="2">
    <source>
        <dbReference type="EMBL" id="KAL0065399.1"/>
    </source>
</evidence>
<dbReference type="Proteomes" id="UP001437256">
    <property type="component" value="Unassembled WGS sequence"/>
</dbReference>
<evidence type="ECO:0000259" key="1">
    <source>
        <dbReference type="Pfam" id="PF22041"/>
    </source>
</evidence>
<dbReference type="EMBL" id="JBBXMP010000048">
    <property type="protein sequence ID" value="KAL0065399.1"/>
    <property type="molecule type" value="Genomic_DNA"/>
</dbReference>
<dbReference type="Gene3D" id="1.20.1050.10">
    <property type="match status" value="1"/>
</dbReference>
<sequence>MIHFYELAPEASTDSLSEFHTRDTTSTATTYNGRLRSYWLHALQAPGRTLTLDRPTPSPLSTTPRRTFIVSDPLEIADYLDETYPSTPRVIPAGTRVLQYAFTNTVLSNMFALYPVLRPEFKSLLSPELLAKQRRSLGSKILDLELETEEAWAKVRGSFEALGRAFGKQEGTFVMGGENPTFADFIVVSFVWCVNIVYGEDSREWRETCGWANGRIGRLCEQVKLICR</sequence>
<proteinExistence type="predicted"/>
<dbReference type="SUPFAM" id="SSF47616">
    <property type="entry name" value="GST C-terminal domain-like"/>
    <property type="match status" value="1"/>
</dbReference>
<keyword evidence="3" id="KW-1185">Reference proteome</keyword>
<accession>A0ABR2ZWF7</accession>
<comment type="caution">
    <text evidence="2">The sequence shown here is derived from an EMBL/GenBank/DDBJ whole genome shotgun (WGS) entry which is preliminary data.</text>
</comment>
<dbReference type="InterPro" id="IPR036282">
    <property type="entry name" value="Glutathione-S-Trfase_C_sf"/>
</dbReference>
<dbReference type="InterPro" id="IPR054416">
    <property type="entry name" value="GST_UstS-like_C"/>
</dbReference>
<gene>
    <name evidence="2" type="ORF">AAF712_007607</name>
</gene>
<dbReference type="CDD" id="cd00299">
    <property type="entry name" value="GST_C_family"/>
    <property type="match status" value="1"/>
</dbReference>
<protein>
    <recommendedName>
        <fullName evidence="1">Glutathione S-transferase UstS-like C-terminal domain-containing protein</fullName>
    </recommendedName>
</protein>
<feature type="domain" description="Glutathione S-transferase UstS-like C-terminal" evidence="1">
    <location>
        <begin position="98"/>
        <end position="224"/>
    </location>
</feature>
<evidence type="ECO:0000313" key="3">
    <source>
        <dbReference type="Proteomes" id="UP001437256"/>
    </source>
</evidence>